<dbReference type="Proteomes" id="UP000604825">
    <property type="component" value="Unassembled WGS sequence"/>
</dbReference>
<feature type="domain" description="BPM/SPOP BACK" evidence="3">
    <location>
        <begin position="129"/>
        <end position="183"/>
    </location>
</feature>
<evidence type="ECO:0000259" key="3">
    <source>
        <dbReference type="Pfam" id="PF24570"/>
    </source>
</evidence>
<dbReference type="InterPro" id="IPR045005">
    <property type="entry name" value="BPM1-6"/>
</dbReference>
<dbReference type="EMBL" id="CAJGYO010000013">
    <property type="protein sequence ID" value="CAD6265875.1"/>
    <property type="molecule type" value="Genomic_DNA"/>
</dbReference>
<dbReference type="CDD" id="cd00121">
    <property type="entry name" value="MATH"/>
    <property type="match status" value="1"/>
</dbReference>
<dbReference type="OrthoDB" id="688873at2759"/>
<dbReference type="PANTHER" id="PTHR26379">
    <property type="entry name" value="BTB/POZ AND MATH DOMAIN-CONTAINING PROTEIN 1"/>
    <property type="match status" value="1"/>
</dbReference>
<dbReference type="InterPro" id="IPR056423">
    <property type="entry name" value="BACK_BPM_SPOP"/>
</dbReference>
<evidence type="ECO:0000256" key="1">
    <source>
        <dbReference type="ARBA" id="ARBA00010846"/>
    </source>
</evidence>
<comment type="caution">
    <text evidence="4">The sequence shown here is derived from an EMBL/GenBank/DDBJ whole genome shotgun (WGS) entry which is preliminary data.</text>
</comment>
<dbReference type="AlphaFoldDB" id="A0A811R6Z6"/>
<dbReference type="PANTHER" id="PTHR26379:SF187">
    <property type="entry name" value="OS07G0655300 PROTEIN"/>
    <property type="match status" value="1"/>
</dbReference>
<organism evidence="4 5">
    <name type="scientific">Miscanthus lutarioriparius</name>
    <dbReference type="NCBI Taxonomy" id="422564"/>
    <lineage>
        <taxon>Eukaryota</taxon>
        <taxon>Viridiplantae</taxon>
        <taxon>Streptophyta</taxon>
        <taxon>Embryophyta</taxon>
        <taxon>Tracheophyta</taxon>
        <taxon>Spermatophyta</taxon>
        <taxon>Magnoliopsida</taxon>
        <taxon>Liliopsida</taxon>
        <taxon>Poales</taxon>
        <taxon>Poaceae</taxon>
        <taxon>PACMAD clade</taxon>
        <taxon>Panicoideae</taxon>
        <taxon>Andropogonodae</taxon>
        <taxon>Andropogoneae</taxon>
        <taxon>Saccharinae</taxon>
        <taxon>Miscanthus</taxon>
    </lineage>
</organism>
<reference evidence="4" key="1">
    <citation type="submission" date="2020-10" db="EMBL/GenBank/DDBJ databases">
        <authorList>
            <person name="Han B."/>
            <person name="Lu T."/>
            <person name="Zhao Q."/>
            <person name="Huang X."/>
            <person name="Zhao Y."/>
        </authorList>
    </citation>
    <scope>NUCLEOTIDE SEQUENCE</scope>
</reference>
<comment type="similarity">
    <text evidence="1">Belongs to the Tdpoz family.</text>
</comment>
<dbReference type="Pfam" id="PF24570">
    <property type="entry name" value="BACK_BPM_SPOP"/>
    <property type="match status" value="1"/>
</dbReference>
<evidence type="ECO:0000313" key="4">
    <source>
        <dbReference type="EMBL" id="CAD6265875.1"/>
    </source>
</evidence>
<gene>
    <name evidence="4" type="ORF">NCGR_LOCUS49180</name>
</gene>
<sequence>MPHRPFIAASSSDDDDHISLPRDDMATQSKVIASRCTTRAEMCTHKFEIIGYNLKKGMGIGNFVQSAIFTVGGHSWAIRFYPDGVTEGTRMFASRRSGTHGRGSRDKYAMDRLKLLCASILVEHLCVETVATTLALADQHNRKSLRDIFIEFMASSDMMRAIVATQGYANLKRTCPSVIVDVLEKTSRCRKI</sequence>
<protein>
    <recommendedName>
        <fullName evidence="3">BPM/SPOP BACK domain-containing protein</fullName>
    </recommendedName>
</protein>
<dbReference type="Gene3D" id="1.25.40.420">
    <property type="match status" value="1"/>
</dbReference>
<accession>A0A811R6Z6</accession>
<keyword evidence="5" id="KW-1185">Reference proteome</keyword>
<name>A0A811R6Z6_9POAL</name>
<feature type="region of interest" description="Disordered" evidence="2">
    <location>
        <begin position="1"/>
        <end position="21"/>
    </location>
</feature>
<dbReference type="InterPro" id="IPR002083">
    <property type="entry name" value="MATH/TRAF_dom"/>
</dbReference>
<dbReference type="GO" id="GO:0016567">
    <property type="term" value="P:protein ubiquitination"/>
    <property type="evidence" value="ECO:0007669"/>
    <property type="project" value="InterPro"/>
</dbReference>
<evidence type="ECO:0000313" key="5">
    <source>
        <dbReference type="Proteomes" id="UP000604825"/>
    </source>
</evidence>
<proteinExistence type="inferred from homology"/>
<evidence type="ECO:0000256" key="2">
    <source>
        <dbReference type="SAM" id="MobiDB-lite"/>
    </source>
</evidence>
<dbReference type="SUPFAM" id="SSF49599">
    <property type="entry name" value="TRAF domain-like"/>
    <property type="match status" value="1"/>
</dbReference>